<reference evidence="1 2" key="1">
    <citation type="journal article" date="2015" name="Nature">
        <title>rRNA introns, odd ribosomes, and small enigmatic genomes across a large radiation of phyla.</title>
        <authorList>
            <person name="Brown C.T."/>
            <person name="Hug L.A."/>
            <person name="Thomas B.C."/>
            <person name="Sharon I."/>
            <person name="Castelle C.J."/>
            <person name="Singh A."/>
            <person name="Wilkins M.J."/>
            <person name="Williams K.H."/>
            <person name="Banfield J.F."/>
        </authorList>
    </citation>
    <scope>NUCLEOTIDE SEQUENCE [LARGE SCALE GENOMIC DNA]</scope>
</reference>
<dbReference type="EMBL" id="LCRO01000002">
    <property type="protein sequence ID" value="KKW35909.1"/>
    <property type="molecule type" value="Genomic_DNA"/>
</dbReference>
<organism evidence="1 2">
    <name type="scientific">Candidatus Adlerbacteria bacterium GW2011_GWA1_54_10</name>
    <dbReference type="NCBI Taxonomy" id="1618605"/>
    <lineage>
        <taxon>Bacteria</taxon>
        <taxon>Candidatus Adleribacteriota</taxon>
    </lineage>
</organism>
<evidence type="ECO:0000313" key="2">
    <source>
        <dbReference type="Proteomes" id="UP000034740"/>
    </source>
</evidence>
<name>A0A0G2ASV2_9BACT</name>
<evidence type="ECO:0000313" key="1">
    <source>
        <dbReference type="EMBL" id="KKW35909.1"/>
    </source>
</evidence>
<evidence type="ECO:0008006" key="3">
    <source>
        <dbReference type="Google" id="ProtNLM"/>
    </source>
</evidence>
<comment type="caution">
    <text evidence="1">The sequence shown here is derived from an EMBL/GenBank/DDBJ whole genome shotgun (WGS) entry which is preliminary data.</text>
</comment>
<protein>
    <recommendedName>
        <fullName evidence="3">Transglutaminase-like domain-containing protein</fullName>
    </recommendedName>
</protein>
<dbReference type="Proteomes" id="UP000034740">
    <property type="component" value="Unassembled WGS sequence"/>
</dbReference>
<sequence>MNYSAQIRALLSPAEHRVFEKLSTPQKIQDYLESLPQNFPRGREGMLSPRGVLKAGKAHCMEGAVFAAASLSFHGNLPLLLDIQSADIDLDHVVAPFKKGGLWGAISKTNHPVLRYRDPVYKNVRELTMSYFHEYFWPDKDKYYRQKTMLAHSRPFDLRHLKPERWVTAEKIDWLAEELDRSPHSPIAPRLVLKDLRLVNPVEVKAWRLTEWTENGKKNRV</sequence>
<accession>A0A0G2ASV2</accession>
<gene>
    <name evidence="1" type="ORF">UY83_C0002G0066</name>
</gene>
<proteinExistence type="predicted"/>
<dbReference type="AlphaFoldDB" id="A0A0G2ASV2"/>